<evidence type="ECO:0000313" key="2">
    <source>
        <dbReference type="EMBL" id="NYA70556.1"/>
    </source>
</evidence>
<dbReference type="EMBL" id="JACBJI010000002">
    <property type="protein sequence ID" value="NYA70556.1"/>
    <property type="molecule type" value="Genomic_DNA"/>
</dbReference>
<keyword evidence="1" id="KW-0812">Transmembrane</keyword>
<accession>A0A7Y8Y0W1</accession>
<evidence type="ECO:0000313" key="3">
    <source>
        <dbReference type="Proteomes" id="UP000535020"/>
    </source>
</evidence>
<feature type="transmembrane region" description="Helical" evidence="1">
    <location>
        <begin position="24"/>
        <end position="44"/>
    </location>
</feature>
<proteinExistence type="predicted"/>
<keyword evidence="1" id="KW-0472">Membrane</keyword>
<sequence length="157" mass="18597">MILTTKINRQDYIKWHFRQSYEGFWIRLMTFLGVVWATVSILYYASLINLDEPPLVQIGLAISMLIIVPTLTYLSAKQNFQSNKKIQETISYEFDEHLIKIVGETFKSEFETDTIYKTKEIKHWIMIYQSNKIVNLIPKKNISKNEMSELKQILKLK</sequence>
<keyword evidence="1" id="KW-1133">Transmembrane helix</keyword>
<feature type="transmembrane region" description="Helical" evidence="1">
    <location>
        <begin position="56"/>
        <end position="76"/>
    </location>
</feature>
<keyword evidence="3" id="KW-1185">Reference proteome</keyword>
<dbReference type="RefSeq" id="WP_176005381.1">
    <property type="nucleotide sequence ID" value="NZ_JABWMI010000007.1"/>
</dbReference>
<reference evidence="2 3" key="1">
    <citation type="submission" date="2020-07" db="EMBL/GenBank/DDBJ databases">
        <authorList>
            <person name="Sun Q."/>
        </authorList>
    </citation>
    <scope>NUCLEOTIDE SEQUENCE [LARGE SCALE GENOMIC DNA]</scope>
    <source>
        <strain evidence="2 3">MAH-1</strain>
    </source>
</reference>
<dbReference type="AlphaFoldDB" id="A0A7Y8Y0W1"/>
<gene>
    <name evidence="2" type="ORF">HZF10_06460</name>
</gene>
<name>A0A7Y8Y0W1_9FLAO</name>
<evidence type="ECO:0000256" key="1">
    <source>
        <dbReference type="SAM" id="Phobius"/>
    </source>
</evidence>
<organism evidence="2 3">
    <name type="scientific">Flavobacterium agri</name>
    <dbReference type="NCBI Taxonomy" id="2743471"/>
    <lineage>
        <taxon>Bacteria</taxon>
        <taxon>Pseudomonadati</taxon>
        <taxon>Bacteroidota</taxon>
        <taxon>Flavobacteriia</taxon>
        <taxon>Flavobacteriales</taxon>
        <taxon>Flavobacteriaceae</taxon>
        <taxon>Flavobacterium</taxon>
    </lineage>
</organism>
<comment type="caution">
    <text evidence="2">The sequence shown here is derived from an EMBL/GenBank/DDBJ whole genome shotgun (WGS) entry which is preliminary data.</text>
</comment>
<protein>
    <submittedName>
        <fullName evidence="2">YcxB family protein</fullName>
    </submittedName>
</protein>
<dbReference type="Proteomes" id="UP000535020">
    <property type="component" value="Unassembled WGS sequence"/>
</dbReference>